<organism evidence="7 8">
    <name type="scientific">Tieghemiomyces parasiticus</name>
    <dbReference type="NCBI Taxonomy" id="78921"/>
    <lineage>
        <taxon>Eukaryota</taxon>
        <taxon>Fungi</taxon>
        <taxon>Fungi incertae sedis</taxon>
        <taxon>Zoopagomycota</taxon>
        <taxon>Kickxellomycotina</taxon>
        <taxon>Dimargaritomycetes</taxon>
        <taxon>Dimargaritales</taxon>
        <taxon>Dimargaritaceae</taxon>
        <taxon>Tieghemiomyces</taxon>
    </lineage>
</organism>
<dbReference type="Pfam" id="PF22493">
    <property type="entry name" value="PUF_NOP9"/>
    <property type="match status" value="1"/>
</dbReference>
<dbReference type="PANTHER" id="PTHR13102:SF0">
    <property type="entry name" value="NUCLEOLAR PROTEIN 9"/>
    <property type="match status" value="1"/>
</dbReference>
<feature type="compositionally biased region" description="Basic residues" evidence="6">
    <location>
        <begin position="1"/>
        <end position="11"/>
    </location>
</feature>
<dbReference type="GO" id="GO:0000472">
    <property type="term" value="P:endonucleolytic cleavage to generate mature 5'-end of SSU-rRNA from (SSU-rRNA, 5.8S rRNA, LSU-rRNA)"/>
    <property type="evidence" value="ECO:0007669"/>
    <property type="project" value="TreeGrafter"/>
</dbReference>
<evidence type="ECO:0000256" key="5">
    <source>
        <dbReference type="PROSITE-ProRule" id="PRU00317"/>
    </source>
</evidence>
<dbReference type="PANTHER" id="PTHR13102">
    <property type="entry name" value="NUCLEOLAR PROTEIN 9"/>
    <property type="match status" value="1"/>
</dbReference>
<name>A0A9W7ZZE2_9FUNG</name>
<dbReference type="InterPro" id="IPR040000">
    <property type="entry name" value="NOP9"/>
</dbReference>
<evidence type="ECO:0000256" key="4">
    <source>
        <dbReference type="ARBA" id="ARBA00031929"/>
    </source>
</evidence>
<feature type="compositionally biased region" description="Basic and acidic residues" evidence="6">
    <location>
        <begin position="69"/>
        <end position="81"/>
    </location>
</feature>
<dbReference type="EMBL" id="JANBPT010000656">
    <property type="protein sequence ID" value="KAJ1914963.1"/>
    <property type="molecule type" value="Genomic_DNA"/>
</dbReference>
<feature type="repeat" description="Pumilio" evidence="5">
    <location>
        <begin position="143"/>
        <end position="178"/>
    </location>
</feature>
<feature type="region of interest" description="Disordered" evidence="6">
    <location>
        <begin position="218"/>
        <end position="240"/>
    </location>
</feature>
<dbReference type="AlphaFoldDB" id="A0A9W7ZZE2"/>
<evidence type="ECO:0000313" key="7">
    <source>
        <dbReference type="EMBL" id="KAJ1914963.1"/>
    </source>
</evidence>
<dbReference type="GO" id="GO:0000056">
    <property type="term" value="P:ribosomal small subunit export from nucleus"/>
    <property type="evidence" value="ECO:0007669"/>
    <property type="project" value="TreeGrafter"/>
</dbReference>
<gene>
    <name evidence="7" type="primary">NOP9_2</name>
    <name evidence="7" type="ORF">IWQ60_008609</name>
</gene>
<feature type="region of interest" description="Disordered" evidence="6">
    <location>
        <begin position="712"/>
        <end position="784"/>
    </location>
</feature>
<dbReference type="Proteomes" id="UP001150569">
    <property type="component" value="Unassembled WGS sequence"/>
</dbReference>
<dbReference type="SUPFAM" id="SSF48371">
    <property type="entry name" value="ARM repeat"/>
    <property type="match status" value="2"/>
</dbReference>
<accession>A0A9W7ZZE2</accession>
<dbReference type="SMART" id="SM00025">
    <property type="entry name" value="Pumilio"/>
    <property type="match status" value="5"/>
</dbReference>
<dbReference type="PROSITE" id="PS50302">
    <property type="entry name" value="PUM"/>
    <property type="match status" value="2"/>
</dbReference>
<dbReference type="GO" id="GO:0030688">
    <property type="term" value="C:preribosome, small subunit precursor"/>
    <property type="evidence" value="ECO:0007669"/>
    <property type="project" value="TreeGrafter"/>
</dbReference>
<keyword evidence="2" id="KW-0677">Repeat</keyword>
<evidence type="ECO:0000256" key="3">
    <source>
        <dbReference type="ARBA" id="ARBA00030932"/>
    </source>
</evidence>
<dbReference type="InterPro" id="IPR001313">
    <property type="entry name" value="Pumilio_RNA-bd_rpt"/>
</dbReference>
<comment type="caution">
    <text evidence="7">The sequence shown here is derived from an EMBL/GenBank/DDBJ whole genome shotgun (WGS) entry which is preliminary data.</text>
</comment>
<keyword evidence="8" id="KW-1185">Reference proteome</keyword>
<sequence length="784" mass="87300">MAPSRRRRGRGAKTEKKEQNFEDSAPIAPQPEDVSAPYTYDEQGDNDYYGSGDYRGSSNHDGANNHYEPSYHHGKDTRQDRLNWSGADSAHWRAANDLPPPPAFGPVESSLAEYLGSVEGLLDAPTFETPEDRAIFLNNVFTELSGHELVLMTDQVGSRLLQKLLLISRESQVRVFMQRLDARFVELMVHRFASHVCQTLLAVAADFVDRDLRGQGEPALGPDDLLRRDDDDNNDYVRPPADLPPVQTLFLSLCREARPFWTSLMLNSFASHVVRAFLLTLAGRSTQATGPDRRRGAALQSKKSAKYGARFNLDKPVAPPSATRALQVPPEFTAMLQTALAEIAAGLDTETCHHYALDRVASPVLQLALSLQAGTDELEVPGALLDKLLGGLVSIDEGKDLPDVVKRTLNTVLEDTSGSHLFEKILQVISAPLYRQLYQALFRNRLYELGQHPTANFVVQHLLAEAKNSMQLDLMLDELVPHFGALLTQRRSGIVRSAAQACARLNSGHKRLVHGLEKAVGAVGPPERRQFVNLLGRLVTFANFDGQPEHVLPPFNLQGLILLQTLVDFADEQGKVVIDSFLAQPEAEQLLWATDRQCSRLVECILASPQVRLKAKRKLLGNFKTHYSSLACDPNGSHVVDACWKVADLQFKEVIAAELLAAESTLRFNHFGKILLLRCQVGQFKAKRTDWAANQKGLETRREMFRDILGDAVLPSKPTEDDDEDDSTEVGKDDTSPVNNAMDPAEPERKRKRSKKHKIEENDEIDELFGRATNKRKSSKAKRR</sequence>
<reference evidence="7" key="1">
    <citation type="submission" date="2022-07" db="EMBL/GenBank/DDBJ databases">
        <title>Phylogenomic reconstructions and comparative analyses of Kickxellomycotina fungi.</title>
        <authorList>
            <person name="Reynolds N.K."/>
            <person name="Stajich J.E."/>
            <person name="Barry K."/>
            <person name="Grigoriev I.V."/>
            <person name="Crous P."/>
            <person name="Smith M.E."/>
        </authorList>
    </citation>
    <scope>NUCLEOTIDE SEQUENCE</scope>
    <source>
        <strain evidence="7">RSA 861</strain>
    </source>
</reference>
<dbReference type="InterPro" id="IPR016024">
    <property type="entry name" value="ARM-type_fold"/>
</dbReference>
<dbReference type="GO" id="GO:0000447">
    <property type="term" value="P:endonucleolytic cleavage in ITS1 to separate SSU-rRNA from 5.8S rRNA and LSU-rRNA from tricistronic rRNA transcript (SSU-rRNA, 5.8S rRNA, LSU-rRNA)"/>
    <property type="evidence" value="ECO:0007669"/>
    <property type="project" value="TreeGrafter"/>
</dbReference>
<dbReference type="GO" id="GO:0005730">
    <property type="term" value="C:nucleolus"/>
    <property type="evidence" value="ECO:0007669"/>
    <property type="project" value="TreeGrafter"/>
</dbReference>
<evidence type="ECO:0000256" key="6">
    <source>
        <dbReference type="SAM" id="MobiDB-lite"/>
    </source>
</evidence>
<dbReference type="OrthoDB" id="392571at2759"/>
<feature type="repeat" description="Pumilio" evidence="5">
    <location>
        <begin position="440"/>
        <end position="477"/>
    </location>
</feature>
<protein>
    <recommendedName>
        <fullName evidence="1">Nucleolar protein 9</fullName>
    </recommendedName>
    <alternativeName>
        <fullName evidence="3 4">Pumilio domain-containing protein NOP9</fullName>
    </alternativeName>
</protein>
<feature type="compositionally biased region" description="Basic residues" evidence="6">
    <location>
        <begin position="773"/>
        <end position="784"/>
    </location>
</feature>
<dbReference type="GO" id="GO:0000480">
    <property type="term" value="P:endonucleolytic cleavage in 5'-ETS of tricistronic rRNA transcript (SSU-rRNA, 5.8S rRNA, LSU-rRNA)"/>
    <property type="evidence" value="ECO:0007669"/>
    <property type="project" value="TreeGrafter"/>
</dbReference>
<dbReference type="InterPro" id="IPR011989">
    <property type="entry name" value="ARM-like"/>
</dbReference>
<evidence type="ECO:0000256" key="2">
    <source>
        <dbReference type="ARBA" id="ARBA00022737"/>
    </source>
</evidence>
<evidence type="ECO:0000256" key="1">
    <source>
        <dbReference type="ARBA" id="ARBA00016427"/>
    </source>
</evidence>
<dbReference type="GO" id="GO:0003723">
    <property type="term" value="F:RNA binding"/>
    <property type="evidence" value="ECO:0007669"/>
    <property type="project" value="InterPro"/>
</dbReference>
<dbReference type="Gene3D" id="1.25.10.10">
    <property type="entry name" value="Leucine-rich Repeat Variant"/>
    <property type="match status" value="2"/>
</dbReference>
<proteinExistence type="predicted"/>
<dbReference type="GO" id="GO:0030686">
    <property type="term" value="C:90S preribosome"/>
    <property type="evidence" value="ECO:0007669"/>
    <property type="project" value="TreeGrafter"/>
</dbReference>
<feature type="region of interest" description="Disordered" evidence="6">
    <location>
        <begin position="1"/>
        <end position="82"/>
    </location>
</feature>
<evidence type="ECO:0000313" key="8">
    <source>
        <dbReference type="Proteomes" id="UP001150569"/>
    </source>
</evidence>